<dbReference type="SUPFAM" id="SSF51430">
    <property type="entry name" value="NAD(P)-linked oxidoreductase"/>
    <property type="match status" value="1"/>
</dbReference>
<proteinExistence type="predicted"/>
<dbReference type="Pfam" id="PF00248">
    <property type="entry name" value="Aldo_ket_red"/>
    <property type="match status" value="1"/>
</dbReference>
<dbReference type="EMBL" id="UINC01002681">
    <property type="protein sequence ID" value="SUZ99217.1"/>
    <property type="molecule type" value="Genomic_DNA"/>
</dbReference>
<reference evidence="3" key="1">
    <citation type="submission" date="2018-05" db="EMBL/GenBank/DDBJ databases">
        <authorList>
            <person name="Lanie J.A."/>
            <person name="Ng W.-L."/>
            <person name="Kazmierczak K.M."/>
            <person name="Andrzejewski T.M."/>
            <person name="Davidsen T.M."/>
            <person name="Wayne K.J."/>
            <person name="Tettelin H."/>
            <person name="Glass J.I."/>
            <person name="Rusch D."/>
            <person name="Podicherti R."/>
            <person name="Tsui H.-C.T."/>
            <person name="Winkler M.E."/>
        </authorList>
    </citation>
    <scope>NUCLEOTIDE SEQUENCE</scope>
</reference>
<dbReference type="PANTHER" id="PTHR43364">
    <property type="entry name" value="NADH-SPECIFIC METHYLGLYOXAL REDUCTASE-RELATED"/>
    <property type="match status" value="1"/>
</dbReference>
<dbReference type="InterPro" id="IPR036812">
    <property type="entry name" value="NAD(P)_OxRdtase_dom_sf"/>
</dbReference>
<dbReference type="PANTHER" id="PTHR43364:SF4">
    <property type="entry name" value="NAD(P)-LINKED OXIDOREDUCTASE SUPERFAMILY PROTEIN"/>
    <property type="match status" value="1"/>
</dbReference>
<dbReference type="GO" id="GO:0005829">
    <property type="term" value="C:cytosol"/>
    <property type="evidence" value="ECO:0007669"/>
    <property type="project" value="UniProtKB-ARBA"/>
</dbReference>
<dbReference type="PRINTS" id="PR00069">
    <property type="entry name" value="ALDKETRDTASE"/>
</dbReference>
<gene>
    <name evidence="3" type="ORF">METZ01_LOCUS52071</name>
</gene>
<organism evidence="3">
    <name type="scientific">marine metagenome</name>
    <dbReference type="NCBI Taxonomy" id="408172"/>
    <lineage>
        <taxon>unclassified sequences</taxon>
        <taxon>metagenomes</taxon>
        <taxon>ecological metagenomes</taxon>
    </lineage>
</organism>
<accession>A0A381SAF1</accession>
<evidence type="ECO:0000256" key="1">
    <source>
        <dbReference type="ARBA" id="ARBA00023002"/>
    </source>
</evidence>
<dbReference type="InterPro" id="IPR020471">
    <property type="entry name" value="AKR"/>
</dbReference>
<keyword evidence="1" id="KW-0560">Oxidoreductase</keyword>
<dbReference type="GO" id="GO:0016491">
    <property type="term" value="F:oxidoreductase activity"/>
    <property type="evidence" value="ECO:0007669"/>
    <property type="project" value="UniProtKB-KW"/>
</dbReference>
<dbReference type="AlphaFoldDB" id="A0A381SAF1"/>
<evidence type="ECO:0000259" key="2">
    <source>
        <dbReference type="Pfam" id="PF00248"/>
    </source>
</evidence>
<name>A0A381SAF1_9ZZZZ</name>
<protein>
    <recommendedName>
        <fullName evidence="2">NADP-dependent oxidoreductase domain-containing protein</fullName>
    </recommendedName>
</protein>
<sequence length="334" mass="37085">MNYRLFGRTGVYISPLVLGCMMFGQKTDLVNTRKIIDRAIDEGINFLDTADVYGKGASEQFVGDALKRNGNRENVFLATKVNGRMSDHPNHIGNSRLHIIEGCENSLRRLQTDHIDLYQLHRPDPHIAIDESLRAMDDLVSSGKIRYSGTSNFGSWQIVESLWASEKHSKGRFVSDQSPFNLADRRAEREHIPMCQTYGLAFIPWSPLAGGGLTGKYKRIKKQITGTRFGDETDPLKLKRFSSGVIDITDALEPIALAHAATVAQVALAWVIAQPGVTAPIIGPRTMQQLEDNLGALDLQLSGEELSLIDELAQPGTNVADYYEASFKPNHHHF</sequence>
<dbReference type="InterPro" id="IPR023210">
    <property type="entry name" value="NADP_OxRdtase_dom"/>
</dbReference>
<dbReference type="Gene3D" id="3.20.20.100">
    <property type="entry name" value="NADP-dependent oxidoreductase domain"/>
    <property type="match status" value="1"/>
</dbReference>
<dbReference type="FunFam" id="3.20.20.100:FF:000004">
    <property type="entry name" value="Oxidoreductase, aldo/keto reductase"/>
    <property type="match status" value="1"/>
</dbReference>
<dbReference type="InterPro" id="IPR050523">
    <property type="entry name" value="AKR_Detox_Biosynth"/>
</dbReference>
<feature type="domain" description="NADP-dependent oxidoreductase" evidence="2">
    <location>
        <begin position="15"/>
        <end position="313"/>
    </location>
</feature>
<evidence type="ECO:0000313" key="3">
    <source>
        <dbReference type="EMBL" id="SUZ99217.1"/>
    </source>
</evidence>
<dbReference type="PROSITE" id="PS51257">
    <property type="entry name" value="PROKAR_LIPOPROTEIN"/>
    <property type="match status" value="1"/>
</dbReference>